<evidence type="ECO:0000313" key="2">
    <source>
        <dbReference type="Proteomes" id="UP000694562"/>
    </source>
</evidence>
<dbReference type="AlphaFoldDB" id="A0A8C4V7Q0"/>
<reference evidence="1" key="2">
    <citation type="submission" date="2025-09" db="UniProtKB">
        <authorList>
            <consortium name="Ensembl"/>
        </authorList>
    </citation>
    <scope>IDENTIFICATION</scope>
</reference>
<dbReference type="Ensembl" id="ENSFTIT00000024888.1">
    <property type="protein sequence ID" value="ENSFTIP00000023881.1"/>
    <property type="gene ID" value="ENSFTIG00000015324.1"/>
</dbReference>
<evidence type="ECO:0000313" key="1">
    <source>
        <dbReference type="Ensembl" id="ENSFTIP00000023881.1"/>
    </source>
</evidence>
<sequence length="68" mass="7786">MVNLHLLTFMKLQSFHIRSQESSKVYLLQPLRQNVKFNRRLQTTLVLVQSCSIGLDGSPCPPKNKGVF</sequence>
<name>A0A8C4V7Q0_FALTI</name>
<organism evidence="1 2">
    <name type="scientific">Falco tinnunculus</name>
    <name type="common">Common kestrel</name>
    <dbReference type="NCBI Taxonomy" id="100819"/>
    <lineage>
        <taxon>Eukaryota</taxon>
        <taxon>Metazoa</taxon>
        <taxon>Chordata</taxon>
        <taxon>Craniata</taxon>
        <taxon>Vertebrata</taxon>
        <taxon>Euteleostomi</taxon>
        <taxon>Archelosauria</taxon>
        <taxon>Archosauria</taxon>
        <taxon>Dinosauria</taxon>
        <taxon>Saurischia</taxon>
        <taxon>Theropoda</taxon>
        <taxon>Coelurosauria</taxon>
        <taxon>Aves</taxon>
        <taxon>Neognathae</taxon>
        <taxon>Neoaves</taxon>
        <taxon>Telluraves</taxon>
        <taxon>Australaves</taxon>
        <taxon>Falconiformes</taxon>
        <taxon>Falconidae</taxon>
        <taxon>Falco</taxon>
    </lineage>
</organism>
<keyword evidence="2" id="KW-1185">Reference proteome</keyword>
<protein>
    <submittedName>
        <fullName evidence="1">Uncharacterized protein</fullName>
    </submittedName>
</protein>
<accession>A0A8C4V7Q0</accession>
<dbReference type="Proteomes" id="UP000694562">
    <property type="component" value="Unplaced"/>
</dbReference>
<proteinExistence type="predicted"/>
<reference evidence="1" key="1">
    <citation type="submission" date="2025-08" db="UniProtKB">
        <authorList>
            <consortium name="Ensembl"/>
        </authorList>
    </citation>
    <scope>IDENTIFICATION</scope>
</reference>